<gene>
    <name evidence="2" type="ORF">AVEN_172306_1</name>
</gene>
<keyword evidence="3" id="KW-1185">Reference proteome</keyword>
<reference evidence="2 3" key="1">
    <citation type="journal article" date="2019" name="Sci. Rep.">
        <title>Orb-weaving spider Araneus ventricosus genome elucidates the spidroin gene catalogue.</title>
        <authorList>
            <person name="Kono N."/>
            <person name="Nakamura H."/>
            <person name="Ohtoshi R."/>
            <person name="Moran D.A.P."/>
            <person name="Shinohara A."/>
            <person name="Yoshida Y."/>
            <person name="Fujiwara M."/>
            <person name="Mori M."/>
            <person name="Tomita M."/>
            <person name="Arakawa K."/>
        </authorList>
    </citation>
    <scope>NUCLEOTIDE SEQUENCE [LARGE SCALE GENOMIC DNA]</scope>
</reference>
<name>A0A4Y2E571_ARAVE</name>
<organism evidence="2 3">
    <name type="scientific">Araneus ventricosus</name>
    <name type="common">Orbweaver spider</name>
    <name type="synonym">Epeira ventricosa</name>
    <dbReference type="NCBI Taxonomy" id="182803"/>
    <lineage>
        <taxon>Eukaryota</taxon>
        <taxon>Metazoa</taxon>
        <taxon>Ecdysozoa</taxon>
        <taxon>Arthropoda</taxon>
        <taxon>Chelicerata</taxon>
        <taxon>Arachnida</taxon>
        <taxon>Araneae</taxon>
        <taxon>Araneomorphae</taxon>
        <taxon>Entelegynae</taxon>
        <taxon>Araneoidea</taxon>
        <taxon>Araneidae</taxon>
        <taxon>Araneus</taxon>
    </lineage>
</organism>
<dbReference type="EMBL" id="BGPR01000490">
    <property type="protein sequence ID" value="GBM22955.1"/>
    <property type="molecule type" value="Genomic_DNA"/>
</dbReference>
<evidence type="ECO:0000313" key="2">
    <source>
        <dbReference type="EMBL" id="GBM22955.1"/>
    </source>
</evidence>
<protein>
    <submittedName>
        <fullName evidence="2">Uncharacterized protein</fullName>
    </submittedName>
</protein>
<evidence type="ECO:0000256" key="1">
    <source>
        <dbReference type="SAM" id="MobiDB-lite"/>
    </source>
</evidence>
<accession>A0A4Y2E571</accession>
<proteinExistence type="predicted"/>
<evidence type="ECO:0000313" key="3">
    <source>
        <dbReference type="Proteomes" id="UP000499080"/>
    </source>
</evidence>
<feature type="region of interest" description="Disordered" evidence="1">
    <location>
        <begin position="1"/>
        <end position="21"/>
    </location>
</feature>
<sequence>MPALTSIEGKPGNPTSFPSVDDHKMNARCTMMSLHGHCNHHHHDLIHKASSEELKPKTSELKVDLRLGIQDRRRLSRRRPHFFPPALYLRHSSSLISVTDRRWRGDGNPAAPSQNAIYWVEFASRGPLSTTH</sequence>
<comment type="caution">
    <text evidence="2">The sequence shown here is derived from an EMBL/GenBank/DDBJ whole genome shotgun (WGS) entry which is preliminary data.</text>
</comment>
<dbReference type="AlphaFoldDB" id="A0A4Y2E571"/>
<dbReference type="Proteomes" id="UP000499080">
    <property type="component" value="Unassembled WGS sequence"/>
</dbReference>